<dbReference type="GeneID" id="110989079"/>
<feature type="compositionally biased region" description="Basic and acidic residues" evidence="11">
    <location>
        <begin position="87"/>
        <end position="102"/>
    </location>
</feature>
<feature type="domain" description="BHLH" evidence="12">
    <location>
        <begin position="92"/>
        <end position="145"/>
    </location>
</feature>
<dbReference type="AlphaFoldDB" id="A0A8B7ZVT3"/>
<dbReference type="Proteomes" id="UP000694845">
    <property type="component" value="Unplaced"/>
</dbReference>
<dbReference type="SMART" id="SM00353">
    <property type="entry name" value="HLH"/>
    <property type="match status" value="1"/>
</dbReference>
<feature type="compositionally biased region" description="Polar residues" evidence="11">
    <location>
        <begin position="314"/>
        <end position="330"/>
    </location>
</feature>
<feature type="compositionally biased region" description="Polar residues" evidence="11">
    <location>
        <begin position="228"/>
        <end position="248"/>
    </location>
</feature>
<feature type="compositionally biased region" description="Polar residues" evidence="11">
    <location>
        <begin position="530"/>
        <end position="543"/>
    </location>
</feature>
<reference evidence="14" key="1">
    <citation type="submission" date="2025-08" db="UniProtKB">
        <authorList>
            <consortium name="RefSeq"/>
        </authorList>
    </citation>
    <scope>IDENTIFICATION</scope>
</reference>
<evidence type="ECO:0000256" key="10">
    <source>
        <dbReference type="ARBA" id="ARBA00083368"/>
    </source>
</evidence>
<dbReference type="CDD" id="cd11402">
    <property type="entry name" value="bHLHzip_Mnt"/>
    <property type="match status" value="1"/>
</dbReference>
<evidence type="ECO:0000256" key="9">
    <source>
        <dbReference type="ARBA" id="ARBA00070444"/>
    </source>
</evidence>
<evidence type="ECO:0000313" key="13">
    <source>
        <dbReference type="Proteomes" id="UP000694845"/>
    </source>
</evidence>
<comment type="function">
    <text evidence="7">Binds DNA as a heterodimer with MAX and represses transcription. Binds to the canonical E box sequence 5'-CACGTG-3' and, with higher affinity, to 5'-CACGCG-3'.</text>
</comment>
<feature type="compositionally biased region" description="Polar residues" evidence="11">
    <location>
        <begin position="384"/>
        <end position="404"/>
    </location>
</feature>
<evidence type="ECO:0000256" key="6">
    <source>
        <dbReference type="ARBA" id="ARBA00023242"/>
    </source>
</evidence>
<feature type="region of interest" description="Disordered" evidence="11">
    <location>
        <begin position="517"/>
        <end position="543"/>
    </location>
</feature>
<dbReference type="KEGG" id="aplc:110989079"/>
<feature type="compositionally biased region" description="Low complexity" evidence="11">
    <location>
        <begin position="44"/>
        <end position="70"/>
    </location>
</feature>
<dbReference type="Pfam" id="PF00010">
    <property type="entry name" value="HLH"/>
    <property type="match status" value="1"/>
</dbReference>
<dbReference type="InterPro" id="IPR011598">
    <property type="entry name" value="bHLH_dom"/>
</dbReference>
<accession>A0A8B7ZVT3</accession>
<name>A0A8B7ZVT3_ACAPL</name>
<protein>
    <recommendedName>
        <fullName evidence="9">Max-binding protein MNT</fullName>
    </recommendedName>
    <alternativeName>
        <fullName evidence="10">Myc antagonist MNT</fullName>
    </alternativeName>
</protein>
<evidence type="ECO:0000256" key="4">
    <source>
        <dbReference type="ARBA" id="ARBA00023125"/>
    </source>
</evidence>
<comment type="subunit">
    <text evidence="8">Efficient DNA binding requires dimerization with another bHLH protein. Binds DNA as a homodimer or a heterodimer with MAX.</text>
</comment>
<keyword evidence="3" id="KW-0805">Transcription regulation</keyword>
<dbReference type="OrthoDB" id="5981879at2759"/>
<evidence type="ECO:0000256" key="1">
    <source>
        <dbReference type="ARBA" id="ARBA00004123"/>
    </source>
</evidence>
<dbReference type="SUPFAM" id="SSF47459">
    <property type="entry name" value="HLH, helix-loop-helix DNA-binding domain"/>
    <property type="match status" value="1"/>
</dbReference>
<feature type="region of interest" description="Disordered" evidence="11">
    <location>
        <begin position="377"/>
        <end position="404"/>
    </location>
</feature>
<keyword evidence="4" id="KW-0238">DNA-binding</keyword>
<evidence type="ECO:0000256" key="7">
    <source>
        <dbReference type="ARBA" id="ARBA00057176"/>
    </source>
</evidence>
<dbReference type="FunFam" id="4.10.280.10:FF:000034">
    <property type="entry name" value="MAX network transcriptional repressor"/>
    <property type="match status" value="1"/>
</dbReference>
<evidence type="ECO:0000259" key="12">
    <source>
        <dbReference type="PROSITE" id="PS50888"/>
    </source>
</evidence>
<evidence type="ECO:0000256" key="5">
    <source>
        <dbReference type="ARBA" id="ARBA00023163"/>
    </source>
</evidence>
<keyword evidence="5" id="KW-0804">Transcription</keyword>
<dbReference type="GO" id="GO:0005634">
    <property type="term" value="C:nucleus"/>
    <property type="evidence" value="ECO:0007669"/>
    <property type="project" value="UniProtKB-SubCell"/>
</dbReference>
<evidence type="ECO:0000256" key="11">
    <source>
        <dbReference type="SAM" id="MobiDB-lite"/>
    </source>
</evidence>
<gene>
    <name evidence="14" type="primary">LOC110989079</name>
</gene>
<dbReference type="PANTHER" id="PTHR11969:SF99">
    <property type="entry name" value="MAX-BINDING PROTEIN MNT"/>
    <property type="match status" value="1"/>
</dbReference>
<dbReference type="PROSITE" id="PS50888">
    <property type="entry name" value="BHLH"/>
    <property type="match status" value="1"/>
</dbReference>
<evidence type="ECO:0000313" key="14">
    <source>
        <dbReference type="RefSeq" id="XP_022108885.1"/>
    </source>
</evidence>
<keyword evidence="6" id="KW-0539">Nucleus</keyword>
<feature type="region of interest" description="Disordered" evidence="11">
    <location>
        <begin position="305"/>
        <end position="330"/>
    </location>
</feature>
<dbReference type="GO" id="GO:0000981">
    <property type="term" value="F:DNA-binding transcription factor activity, RNA polymerase II-specific"/>
    <property type="evidence" value="ECO:0007669"/>
    <property type="project" value="TreeGrafter"/>
</dbReference>
<feature type="compositionally biased region" description="Acidic residues" evidence="11">
    <location>
        <begin position="188"/>
        <end position="205"/>
    </location>
</feature>
<dbReference type="OMA" id="TVDIMPK"/>
<dbReference type="InterPro" id="IPR036638">
    <property type="entry name" value="HLH_DNA-bd_sf"/>
</dbReference>
<dbReference type="PANTHER" id="PTHR11969">
    <property type="entry name" value="MAX DIMERIZATION, MAD"/>
    <property type="match status" value="1"/>
</dbReference>
<feature type="region of interest" description="Disordered" evidence="11">
    <location>
        <begin position="935"/>
        <end position="959"/>
    </location>
</feature>
<feature type="compositionally biased region" description="Polar residues" evidence="11">
    <location>
        <begin position="71"/>
        <end position="81"/>
    </location>
</feature>
<comment type="subcellular location">
    <subcellularLocation>
        <location evidence="1">Nucleus</location>
    </subcellularLocation>
</comment>
<dbReference type="Gene3D" id="4.10.280.10">
    <property type="entry name" value="Helix-loop-helix DNA-binding domain"/>
    <property type="match status" value="1"/>
</dbReference>
<keyword evidence="13" id="KW-1185">Reference proteome</keyword>
<feature type="region of interest" description="Disordered" evidence="11">
    <location>
        <begin position="20"/>
        <end position="102"/>
    </location>
</feature>
<evidence type="ECO:0000256" key="3">
    <source>
        <dbReference type="ARBA" id="ARBA00023015"/>
    </source>
</evidence>
<proteinExistence type="predicted"/>
<evidence type="ECO:0000256" key="2">
    <source>
        <dbReference type="ARBA" id="ARBA00022491"/>
    </source>
</evidence>
<dbReference type="RefSeq" id="XP_022108885.1">
    <property type="nucleotide sequence ID" value="XM_022253193.1"/>
</dbReference>
<sequence length="959" mass="101737">MSIETLLEAAKFVEWSDQIGHSARGQNDPEVLGHSHNGQSMAFSGPSYVAVSSSPSSSPGSNKSSPVTSSRQQNVSSSNTDTLDEGDDKRSGTREVHNKLEKNRRAQLKECFDNLRDQIPNLDNKKLKPSNLSILQGALRYLQALKRKERELEYETERLARQKILYQEKLAKLSGCSLPPWKKAEPEPKEEEAENEMQDDKEDDRESVSTSTSTASEAEEEERKSRAQSPESKSSPVVQGSEKSNPSAVRTGPLKDRVIKVTQSVKEQSGPFVISRQIVTRVPMSTSATASQQQQQVAAQMPHQLQGANHKKATSQLQTAQGPAGQTQSMVVGTNPQLTITKESVPQRPPETMTQRVAATQKVVIRPPSAAQLIKTQQTLTQKPSSATQSTILKQPTSGPMQPSSLPQVIRQFDSHSTAVSAVQEHLKNKAQSKIPQQQKNPVRTISTTTMTTESTASSKANIPVVSTAAVVTSSTGVSRQTVSQLLGKQSMVIRQPVRRTDNKLIVQRVLPHPFSPRPQTVDIMPKSPTALSSSDSVKSKTNQATPTSITVVTYKDLPPSITTSIMSGSVPTTSSNIATNVSKQSVLTCTVQQATPSADARNLISHSVMLSSVPHYPPTAGFAATMLRPNPSMLTAANATLLNQAMVAGPRNVTSQLTFPGSKDSSPGKLQSPASGAVSFFPTAVTQARVSTVSHLKVPSLSYTTPMTPVHSFLPPGLTLQPALTQVLFTQPPNAAYTLANSTPAQTLVNTTQSHQTVIRHPLAATAGAQLPQVVTTMATAIVSSTCNAQTSVAMTLPPVVTIGALSLNPLLGTNRALVTAPTYTTLGQYPHRFPFAGQVPLISPVAFASNPSNAALPVTSVGSPASNNGKASNGVIVHTVAVPAGMPVTSSWLDTSNVSNGIPVKDLMLTAPATSGSSVIMGTTQPAVTTVPISSQEGSVDDSKIGSEPSVVVTSSN</sequence>
<evidence type="ECO:0000256" key="8">
    <source>
        <dbReference type="ARBA" id="ARBA00062701"/>
    </source>
</evidence>
<dbReference type="GO" id="GO:0000978">
    <property type="term" value="F:RNA polymerase II cis-regulatory region sequence-specific DNA binding"/>
    <property type="evidence" value="ECO:0007669"/>
    <property type="project" value="TreeGrafter"/>
</dbReference>
<dbReference type="GO" id="GO:0046983">
    <property type="term" value="F:protein dimerization activity"/>
    <property type="evidence" value="ECO:0007669"/>
    <property type="project" value="InterPro"/>
</dbReference>
<feature type="region of interest" description="Disordered" evidence="11">
    <location>
        <begin position="176"/>
        <end position="255"/>
    </location>
</feature>
<organism evidence="13 14">
    <name type="scientific">Acanthaster planci</name>
    <name type="common">Crown-of-thorns starfish</name>
    <dbReference type="NCBI Taxonomy" id="133434"/>
    <lineage>
        <taxon>Eukaryota</taxon>
        <taxon>Metazoa</taxon>
        <taxon>Echinodermata</taxon>
        <taxon>Eleutherozoa</taxon>
        <taxon>Asterozoa</taxon>
        <taxon>Asteroidea</taxon>
        <taxon>Valvatacea</taxon>
        <taxon>Valvatida</taxon>
        <taxon>Acanthasteridae</taxon>
        <taxon>Acanthaster</taxon>
    </lineage>
</organism>
<keyword evidence="2" id="KW-0678">Repressor</keyword>